<organism evidence="1 2">
    <name type="scientific">Coleofasciculus chthonoplastes PCC 7420</name>
    <dbReference type="NCBI Taxonomy" id="118168"/>
    <lineage>
        <taxon>Bacteria</taxon>
        <taxon>Bacillati</taxon>
        <taxon>Cyanobacteriota</taxon>
        <taxon>Cyanophyceae</taxon>
        <taxon>Coleofasciculales</taxon>
        <taxon>Coleofasciculaceae</taxon>
        <taxon>Coleofasciculus</taxon>
    </lineage>
</organism>
<dbReference type="HOGENOM" id="CLU_3326779_0_0_3"/>
<reference evidence="1 2" key="1">
    <citation type="submission" date="2008-07" db="EMBL/GenBank/DDBJ databases">
        <authorList>
            <person name="Tandeau de Marsac N."/>
            <person name="Ferriera S."/>
            <person name="Johnson J."/>
            <person name="Kravitz S."/>
            <person name="Beeson K."/>
            <person name="Sutton G."/>
            <person name="Rogers Y.-H."/>
            <person name="Friedman R."/>
            <person name="Frazier M."/>
            <person name="Venter J.C."/>
        </authorList>
    </citation>
    <scope>NUCLEOTIDE SEQUENCE [LARGE SCALE GENOMIC DNA]</scope>
    <source>
        <strain evidence="1 2">PCC 7420</strain>
    </source>
</reference>
<name>B4W0A4_9CYAN</name>
<evidence type="ECO:0000313" key="2">
    <source>
        <dbReference type="Proteomes" id="UP000003835"/>
    </source>
</evidence>
<evidence type="ECO:0000313" key="1">
    <source>
        <dbReference type="EMBL" id="EDX72362.1"/>
    </source>
</evidence>
<sequence length="38" mass="4127">MNGNSVGMEVGMEVGMDASHSLGKQVEWKHQVSRIALI</sequence>
<dbReference type="Proteomes" id="UP000003835">
    <property type="component" value="Unassembled WGS sequence"/>
</dbReference>
<proteinExistence type="predicted"/>
<accession>B4W0A4</accession>
<dbReference type="AlphaFoldDB" id="B4W0A4"/>
<keyword evidence="2" id="KW-1185">Reference proteome</keyword>
<dbReference type="EMBL" id="DS989865">
    <property type="protein sequence ID" value="EDX72362.1"/>
    <property type="molecule type" value="Genomic_DNA"/>
</dbReference>
<dbReference type="STRING" id="118168.MC7420_1031"/>
<gene>
    <name evidence="1" type="ORF">MC7420_1031</name>
</gene>
<protein>
    <submittedName>
        <fullName evidence="1">Uncharacterized protein</fullName>
    </submittedName>
</protein>